<evidence type="ECO:0000313" key="4">
    <source>
        <dbReference type="EMBL" id="UUV22124.1"/>
    </source>
</evidence>
<dbReference type="Gene3D" id="3.40.50.1820">
    <property type="entry name" value="alpha/beta hydrolase"/>
    <property type="match status" value="1"/>
</dbReference>
<dbReference type="Pfam" id="PF07819">
    <property type="entry name" value="PGAP1"/>
    <property type="match status" value="1"/>
</dbReference>
<accession>A0ABY5NUU6</accession>
<evidence type="ECO:0000313" key="5">
    <source>
        <dbReference type="Proteomes" id="UP001317001"/>
    </source>
</evidence>
<keyword evidence="1" id="KW-0732">Signal</keyword>
<sequence length="718" mass="79349">MFNAGREYDIIYVDWINGMDYMERNAYALEEAIKWVNSIKQGNEPNVIIGQSMGGVVTRYALTDMENNSLAHETNLFISHDAPHQGANIPDSYQFMYRHLTQMYVKVKSGTRILNLKLIPKDLINKMNNVVGMLDQPASKQLLRYWVAGNYSYNNSEHYAFYTALRAMNSNGGYPTLTRNIALSNGSECGATQFDVQPNANLLNIHFSNKPTILSDVIGSAIGPIAGAYGAWLFKDWNVFLTGLKATISSKKKLTLDLWAKTMSETASLQQHVYHADLTYHQKVLFVINDNTNIFHKDAYSRSGTEFSHFGGGNFQIYDDTNVDQITKFNYTGIVDYNIKPRFNFIPTTSALDIGKYIHTIGSNNLRASYVGATPPTGIYSSPFANFSTDFNPINDNYHNFRHITFNPRNGQWLASELNAARNSNNNQLVTDCSIFCGESEITGSDFICDGANYTYSIPELAGVTINWSVSGLQIVSGQNTSNLVVKDNGGINPKSILVTINSSTCGAVTLSKNVHAGTPFMIGSIAGWNVIQTNGNQQFSFPLTYTAPNTTGATYYEWILPGNYQLVSQLGVPTDIPQNWELLASTANSNIISVRSPLSGSGQIKVRACNECGCSTYISLDVSHQHNPGMPGFEIAPNPTTGDVLNIMRVESAPVVEFPGNRTDVFIYNLQAQRVHQFEITNQGGSTNVAHLTNGIYKVHIDMKNGSFEVLNLSISR</sequence>
<gene>
    <name evidence="4" type="ORF">NPX36_03510</name>
</gene>
<feature type="domain" description="PKD-like" evidence="3">
    <location>
        <begin position="440"/>
        <end position="510"/>
    </location>
</feature>
<dbReference type="Proteomes" id="UP001317001">
    <property type="component" value="Chromosome"/>
</dbReference>
<evidence type="ECO:0000259" key="3">
    <source>
        <dbReference type="Pfam" id="PF19408"/>
    </source>
</evidence>
<dbReference type="InterPro" id="IPR026444">
    <property type="entry name" value="Secre_tail"/>
</dbReference>
<feature type="domain" description="GPI inositol-deacylase PGAP1-like alpha/beta" evidence="2">
    <location>
        <begin position="21"/>
        <end position="104"/>
    </location>
</feature>
<name>A0ABY5NUU6_9FLAO</name>
<evidence type="ECO:0000256" key="1">
    <source>
        <dbReference type="ARBA" id="ARBA00022729"/>
    </source>
</evidence>
<dbReference type="Pfam" id="PF19408">
    <property type="entry name" value="PKD_6"/>
    <property type="match status" value="1"/>
</dbReference>
<dbReference type="RefSeq" id="WP_257500041.1">
    <property type="nucleotide sequence ID" value="NZ_CP102382.1"/>
</dbReference>
<dbReference type="EMBL" id="CP102382">
    <property type="protein sequence ID" value="UUV22124.1"/>
    <property type="molecule type" value="Genomic_DNA"/>
</dbReference>
<proteinExistence type="predicted"/>
<protein>
    <submittedName>
        <fullName evidence="4">GPI inositol-deacylase</fullName>
    </submittedName>
</protein>
<dbReference type="SUPFAM" id="SSF53474">
    <property type="entry name" value="alpha/beta-Hydrolases"/>
    <property type="match status" value="1"/>
</dbReference>
<dbReference type="InterPro" id="IPR045829">
    <property type="entry name" value="PKD_6"/>
</dbReference>
<evidence type="ECO:0000259" key="2">
    <source>
        <dbReference type="Pfam" id="PF07819"/>
    </source>
</evidence>
<reference evidence="4 5" key="1">
    <citation type="submission" date="2022-08" db="EMBL/GenBank/DDBJ databases">
        <title>Myroides zhujiangensis sp. nov., a novel bacterium isolated from sediment in the Pearl River Estuary.</title>
        <authorList>
            <person name="Cui L."/>
        </authorList>
    </citation>
    <scope>NUCLEOTIDE SEQUENCE [LARGE SCALE GENOMIC DNA]</scope>
    <source>
        <strain evidence="4 5">SCSIO 72103</strain>
    </source>
</reference>
<dbReference type="InterPro" id="IPR012908">
    <property type="entry name" value="PGAP1-ab_dom-like"/>
</dbReference>
<keyword evidence="5" id="KW-1185">Reference proteome</keyword>
<organism evidence="4 5">
    <name type="scientific">Paenimyroides aestuarii</name>
    <dbReference type="NCBI Taxonomy" id="2968490"/>
    <lineage>
        <taxon>Bacteria</taxon>
        <taxon>Pseudomonadati</taxon>
        <taxon>Bacteroidota</taxon>
        <taxon>Flavobacteriia</taxon>
        <taxon>Flavobacteriales</taxon>
        <taxon>Flavobacteriaceae</taxon>
        <taxon>Paenimyroides</taxon>
    </lineage>
</organism>
<dbReference type="NCBIfam" id="TIGR04183">
    <property type="entry name" value="Por_Secre_tail"/>
    <property type="match status" value="1"/>
</dbReference>
<dbReference type="InterPro" id="IPR029058">
    <property type="entry name" value="AB_hydrolase_fold"/>
</dbReference>